<dbReference type="InParanoid" id="K1QMA8"/>
<proteinExistence type="predicted"/>
<name>K1QMA8_MAGGI</name>
<dbReference type="AlphaFoldDB" id="K1QMA8"/>
<reference evidence="1" key="1">
    <citation type="journal article" date="2012" name="Nature">
        <title>The oyster genome reveals stress adaptation and complexity of shell formation.</title>
        <authorList>
            <person name="Zhang G."/>
            <person name="Fang X."/>
            <person name="Guo X."/>
            <person name="Li L."/>
            <person name="Luo R."/>
            <person name="Xu F."/>
            <person name="Yang P."/>
            <person name="Zhang L."/>
            <person name="Wang X."/>
            <person name="Qi H."/>
            <person name="Xiong Z."/>
            <person name="Que H."/>
            <person name="Xie Y."/>
            <person name="Holland P.W."/>
            <person name="Paps J."/>
            <person name="Zhu Y."/>
            <person name="Wu F."/>
            <person name="Chen Y."/>
            <person name="Wang J."/>
            <person name="Peng C."/>
            <person name="Meng J."/>
            <person name="Yang L."/>
            <person name="Liu J."/>
            <person name="Wen B."/>
            <person name="Zhang N."/>
            <person name="Huang Z."/>
            <person name="Zhu Q."/>
            <person name="Feng Y."/>
            <person name="Mount A."/>
            <person name="Hedgecock D."/>
            <person name="Xu Z."/>
            <person name="Liu Y."/>
            <person name="Domazet-Loso T."/>
            <person name="Du Y."/>
            <person name="Sun X."/>
            <person name="Zhang S."/>
            <person name="Liu B."/>
            <person name="Cheng P."/>
            <person name="Jiang X."/>
            <person name="Li J."/>
            <person name="Fan D."/>
            <person name="Wang W."/>
            <person name="Fu W."/>
            <person name="Wang T."/>
            <person name="Wang B."/>
            <person name="Zhang J."/>
            <person name="Peng Z."/>
            <person name="Li Y."/>
            <person name="Li N."/>
            <person name="Wang J."/>
            <person name="Chen M."/>
            <person name="He Y."/>
            <person name="Tan F."/>
            <person name="Song X."/>
            <person name="Zheng Q."/>
            <person name="Huang R."/>
            <person name="Yang H."/>
            <person name="Du X."/>
            <person name="Chen L."/>
            <person name="Yang M."/>
            <person name="Gaffney P.M."/>
            <person name="Wang S."/>
            <person name="Luo L."/>
            <person name="She Z."/>
            <person name="Ming Y."/>
            <person name="Huang W."/>
            <person name="Zhang S."/>
            <person name="Huang B."/>
            <person name="Zhang Y."/>
            <person name="Qu T."/>
            <person name="Ni P."/>
            <person name="Miao G."/>
            <person name="Wang J."/>
            <person name="Wang Q."/>
            <person name="Steinberg C.E."/>
            <person name="Wang H."/>
            <person name="Li N."/>
            <person name="Qian L."/>
            <person name="Zhang G."/>
            <person name="Li Y."/>
            <person name="Yang H."/>
            <person name="Liu X."/>
            <person name="Wang J."/>
            <person name="Yin Y."/>
            <person name="Wang J."/>
        </authorList>
    </citation>
    <scope>NUCLEOTIDE SEQUENCE [LARGE SCALE GENOMIC DNA]</scope>
    <source>
        <strain evidence="1">05x7-T-G4-1.051#20</strain>
    </source>
</reference>
<organism evidence="1">
    <name type="scientific">Magallana gigas</name>
    <name type="common">Pacific oyster</name>
    <name type="synonym">Crassostrea gigas</name>
    <dbReference type="NCBI Taxonomy" id="29159"/>
    <lineage>
        <taxon>Eukaryota</taxon>
        <taxon>Metazoa</taxon>
        <taxon>Spiralia</taxon>
        <taxon>Lophotrochozoa</taxon>
        <taxon>Mollusca</taxon>
        <taxon>Bivalvia</taxon>
        <taxon>Autobranchia</taxon>
        <taxon>Pteriomorphia</taxon>
        <taxon>Ostreida</taxon>
        <taxon>Ostreoidea</taxon>
        <taxon>Ostreidae</taxon>
        <taxon>Magallana</taxon>
    </lineage>
</organism>
<dbReference type="PROSITE" id="PS00028">
    <property type="entry name" value="ZINC_FINGER_C2H2_1"/>
    <property type="match status" value="1"/>
</dbReference>
<gene>
    <name evidence="1" type="ORF">CGI_10023602</name>
</gene>
<accession>K1QMA8</accession>
<dbReference type="EMBL" id="JH817539">
    <property type="protein sequence ID" value="EKC34983.1"/>
    <property type="molecule type" value="Genomic_DNA"/>
</dbReference>
<sequence>MFEQLRSVLDDPDHIENYFVASDNDDRFHCHFCPKSFVQLNSVKLHEKLLHQHTVTSKTSRKSNPENEDQLYNHIMLIFKFVCLLKNLDTSIDMGDGARSVRSAKYELPIFNKTNKTKYAIRCVHLTTLTEETLSSEQSQKLIYNKSINIQGGKNNNLALDEYLEMLNRDGKELVKGH</sequence>
<dbReference type="InterPro" id="IPR046496">
    <property type="entry name" value="DUF6589"/>
</dbReference>
<protein>
    <submittedName>
        <fullName evidence="1">Uncharacterized protein</fullName>
    </submittedName>
</protein>
<dbReference type="PROSITE" id="PS50157">
    <property type="entry name" value="ZINC_FINGER_C2H2_2"/>
    <property type="match status" value="1"/>
</dbReference>
<dbReference type="Pfam" id="PF20231">
    <property type="entry name" value="DUF6589"/>
    <property type="match status" value="1"/>
</dbReference>
<dbReference type="InterPro" id="IPR013087">
    <property type="entry name" value="Znf_C2H2_type"/>
</dbReference>
<evidence type="ECO:0000313" key="1">
    <source>
        <dbReference type="EMBL" id="EKC34983.1"/>
    </source>
</evidence>
<dbReference type="HOGENOM" id="CLU_1512078_0_0_1"/>